<dbReference type="PANTHER" id="PTHR43649">
    <property type="entry name" value="ARABINOSE-BINDING PROTEIN-RELATED"/>
    <property type="match status" value="1"/>
</dbReference>
<dbReference type="InterPro" id="IPR006059">
    <property type="entry name" value="SBP"/>
</dbReference>
<keyword evidence="3" id="KW-1185">Reference proteome</keyword>
<keyword evidence="1" id="KW-0732">Signal</keyword>
<dbReference type="Gene3D" id="3.40.190.10">
    <property type="entry name" value="Periplasmic binding protein-like II"/>
    <property type="match status" value="2"/>
</dbReference>
<feature type="signal peptide" evidence="1">
    <location>
        <begin position="1"/>
        <end position="19"/>
    </location>
</feature>
<dbReference type="SUPFAM" id="SSF53850">
    <property type="entry name" value="Periplasmic binding protein-like II"/>
    <property type="match status" value="1"/>
</dbReference>
<accession>A0AA96RDY0</accession>
<sequence length="437" mass="47445">MKRKGSVLSLAAMSVWMLAACTPGGGGSGSTSTAASANGTNPQPVQLRMSWWGSQVRHDATMKVIDLFQKKYPNIKVNAEYMGSEGYWDKLNTQVAGGNAPDLIQVGNNYPDYVAKGALLDISSYLGKEINMDDFSKASIDSGRLDGKLYGVVLGMNAFGVAYNTELVKKAGLQPPTDKWTWEEFGKYAGDLTKALGKGSYGSVDESWLNTLYLTYFARQDNKTLYKDGKVGLDKAELEKWFTMWENFRKEGAVGPASFSAGYTESPDNSSFVQGKTALKVIWSNQVSAYQKVMKDEIKLVMPPGGGSGAAQGLWLQPSQFMSVSAKTQHPKEAAMFISFMVNDPEATAILGSERGVSGSSKVRDAQKAKATPEDKKVFDYVDLVSGNSRVNDREIPNGGEFQSALTNLGQQIAFGKKSISDASQELYETAVKIINK</sequence>
<dbReference type="PANTHER" id="PTHR43649:SF11">
    <property type="entry name" value="ABC TRANSPORTER SUBSTRATE-BINDING PROTEIN YESO-RELATED"/>
    <property type="match status" value="1"/>
</dbReference>
<protein>
    <submittedName>
        <fullName evidence="2">Sugar ABC transporter substrate-binding protein</fullName>
    </submittedName>
</protein>
<dbReference type="Pfam" id="PF13416">
    <property type="entry name" value="SBP_bac_8"/>
    <property type="match status" value="1"/>
</dbReference>
<evidence type="ECO:0000313" key="3">
    <source>
        <dbReference type="Proteomes" id="UP001305702"/>
    </source>
</evidence>
<dbReference type="InterPro" id="IPR050490">
    <property type="entry name" value="Bact_solute-bd_prot1"/>
</dbReference>
<reference evidence="2 3" key="1">
    <citation type="submission" date="2022-02" db="EMBL/GenBank/DDBJ databases">
        <title>Paenibacillus sp. MBLB1776 Whole Genome Shotgun Sequencing.</title>
        <authorList>
            <person name="Hwang C.Y."/>
            <person name="Cho E.-S."/>
            <person name="Seo M.-J."/>
        </authorList>
    </citation>
    <scope>NUCLEOTIDE SEQUENCE [LARGE SCALE GENOMIC DNA]</scope>
    <source>
        <strain evidence="2 3">MBLB1776</strain>
    </source>
</reference>
<organism evidence="2 3">
    <name type="scientific">Paenibacillus aurantius</name>
    <dbReference type="NCBI Taxonomy" id="2918900"/>
    <lineage>
        <taxon>Bacteria</taxon>
        <taxon>Bacillati</taxon>
        <taxon>Bacillota</taxon>
        <taxon>Bacilli</taxon>
        <taxon>Bacillales</taxon>
        <taxon>Paenibacillaceae</taxon>
        <taxon>Paenibacillus</taxon>
    </lineage>
</organism>
<gene>
    <name evidence="2" type="ORF">MJA45_20125</name>
</gene>
<evidence type="ECO:0000313" key="2">
    <source>
        <dbReference type="EMBL" id="WNQ09911.1"/>
    </source>
</evidence>
<proteinExistence type="predicted"/>
<dbReference type="AlphaFoldDB" id="A0AA96RDY0"/>
<dbReference type="EMBL" id="CP130318">
    <property type="protein sequence ID" value="WNQ09911.1"/>
    <property type="molecule type" value="Genomic_DNA"/>
</dbReference>
<dbReference type="RefSeq" id="WP_315603684.1">
    <property type="nucleotide sequence ID" value="NZ_CP130318.1"/>
</dbReference>
<dbReference type="CDD" id="cd13585">
    <property type="entry name" value="PBP2_TMBP_like"/>
    <property type="match status" value="1"/>
</dbReference>
<dbReference type="Proteomes" id="UP001305702">
    <property type="component" value="Chromosome"/>
</dbReference>
<feature type="chain" id="PRO_5041688459" evidence="1">
    <location>
        <begin position="20"/>
        <end position="437"/>
    </location>
</feature>
<evidence type="ECO:0000256" key="1">
    <source>
        <dbReference type="SAM" id="SignalP"/>
    </source>
</evidence>
<name>A0AA96RDY0_9BACL</name>
<dbReference type="KEGG" id="paun:MJA45_20125"/>
<dbReference type="PROSITE" id="PS51257">
    <property type="entry name" value="PROKAR_LIPOPROTEIN"/>
    <property type="match status" value="1"/>
</dbReference>